<dbReference type="InterPro" id="IPR021338">
    <property type="entry name" value="DUF2953"/>
</dbReference>
<dbReference type="EMBL" id="CP104550">
    <property type="protein sequence ID" value="UXH30927.1"/>
    <property type="molecule type" value="Genomic_DNA"/>
</dbReference>
<proteinExistence type="predicted"/>
<dbReference type="Proteomes" id="UP001369247">
    <property type="component" value="Unassembled WGS sequence"/>
</dbReference>
<dbReference type="GeneID" id="75106606"/>
<keyword evidence="1" id="KW-1133">Transmembrane helix</keyword>
<feature type="transmembrane region" description="Helical" evidence="1">
    <location>
        <begin position="6"/>
        <end position="24"/>
    </location>
</feature>
<keyword evidence="1" id="KW-0472">Membrane</keyword>
<keyword evidence="1" id="KW-0812">Transmembrane</keyword>
<evidence type="ECO:0000313" key="3">
    <source>
        <dbReference type="EMBL" id="UXH30927.1"/>
    </source>
</evidence>
<protein>
    <submittedName>
        <fullName evidence="3">DUF2953 domain-containing protein</fullName>
    </submittedName>
</protein>
<dbReference type="GeneID" id="58978636"/>
<reference evidence="2 4" key="2">
    <citation type="submission" date="2023-12" db="EMBL/GenBank/DDBJ databases">
        <title>Phenotypic and Genomic Characterization of Methanothermobacter wolfeii Strain BSEL, a CO2-Capturing Archaeon with Minimal Nutrient Requirements.</title>
        <authorList>
            <person name="Ale Enriquez F."/>
            <person name="Ahring B.K."/>
        </authorList>
    </citation>
    <scope>NUCLEOTIDE SEQUENCE [LARGE SCALE GENOMIC DNA]</scope>
    <source>
        <strain evidence="2 4">BSEL-1</strain>
    </source>
</reference>
<gene>
    <name evidence="3" type="ORF">N5910_05100</name>
    <name evidence="2" type="ORF">U2150_03785</name>
</gene>
<keyword evidence="4" id="KW-1185">Reference proteome</keyword>
<evidence type="ECO:0000313" key="2">
    <source>
        <dbReference type="EMBL" id="MEJ8542613.1"/>
    </source>
</evidence>
<reference evidence="3" key="1">
    <citation type="submission" date="2022-09" db="EMBL/GenBank/DDBJ databases">
        <title>Characterization of three MwoI isoschizomers from sequenced genome and metagenomes.</title>
        <authorList>
            <person name="Fomenkov A."/>
            <person name="Xu S.Y."/>
            <person name="Roberts R.J."/>
        </authorList>
    </citation>
    <scope>NUCLEOTIDE SEQUENCE</scope>
    <source>
        <strain evidence="3">DSM 2970</strain>
    </source>
</reference>
<dbReference type="Proteomes" id="UP001065373">
    <property type="component" value="Chromosome"/>
</dbReference>
<dbReference type="Pfam" id="PF11167">
    <property type="entry name" value="DUF2953"/>
    <property type="match status" value="1"/>
</dbReference>
<evidence type="ECO:0000256" key="1">
    <source>
        <dbReference type="SAM" id="Phobius"/>
    </source>
</evidence>
<dbReference type="EMBL" id="JAXUHJ010000008">
    <property type="protein sequence ID" value="MEJ8542613.1"/>
    <property type="molecule type" value="Genomic_DNA"/>
</dbReference>
<dbReference type="RefSeq" id="WP_074359009.1">
    <property type="nucleotide sequence ID" value="NZ_CP104550.1"/>
</dbReference>
<evidence type="ECO:0000313" key="4">
    <source>
        <dbReference type="Proteomes" id="UP001369247"/>
    </source>
</evidence>
<organism evidence="3">
    <name type="scientific">Methanothermobacter wolfeii</name>
    <name type="common">Methanobacterium wolfei</name>
    <dbReference type="NCBI Taxonomy" id="145261"/>
    <lineage>
        <taxon>Archaea</taxon>
        <taxon>Methanobacteriati</taxon>
        <taxon>Methanobacteriota</taxon>
        <taxon>Methanomada group</taxon>
        <taxon>Methanobacteria</taxon>
        <taxon>Methanobacteriales</taxon>
        <taxon>Methanobacteriaceae</taxon>
        <taxon>Methanothermobacter</taxon>
    </lineage>
</organism>
<name>A0A9E7RTA9_METWO</name>
<dbReference type="AlphaFoldDB" id="A0A9E7RTA9"/>
<dbReference type="KEGG" id="mwo:MWSIV6_1000"/>
<accession>A0A9E7RTA9</accession>
<sequence length="191" mass="21099">MIWWIFTSLALLAVLIIVLLLLPYRIRLTGLRDGEGTFLTLQVGVWNLRFFRKRLGPDAAGGAGKRQAPDIKAMRDFTSRLLGARGQILHLTGRVISSVNLVFLRVHLKLGLGDAADTAMINGYLWSIGAITGGSGKIEITSEPDFFHDDVTGSIDVEVEVRPFIPAVTFIRLLGKRPFREFLSGLRNPGK</sequence>